<gene>
    <name evidence="4" type="ORF">GbCGDNIH9_0301</name>
</gene>
<dbReference type="Pfam" id="PF05532">
    <property type="entry name" value="CsbD"/>
    <property type="match status" value="1"/>
</dbReference>
<evidence type="ECO:0000259" key="3">
    <source>
        <dbReference type="Pfam" id="PF05532"/>
    </source>
</evidence>
<accession>A0AAC9KCJ9</accession>
<organism evidence="4 5">
    <name type="scientific">Granulibacter bethesdensis</name>
    <dbReference type="NCBI Taxonomy" id="364410"/>
    <lineage>
        <taxon>Bacteria</taxon>
        <taxon>Pseudomonadati</taxon>
        <taxon>Pseudomonadota</taxon>
        <taxon>Alphaproteobacteria</taxon>
        <taxon>Acetobacterales</taxon>
        <taxon>Acetobacteraceae</taxon>
        <taxon>Granulibacter</taxon>
    </lineage>
</organism>
<protein>
    <recommendedName>
        <fullName evidence="3">CsbD-like domain-containing protein</fullName>
    </recommendedName>
</protein>
<proteinExistence type="inferred from homology"/>
<evidence type="ECO:0000256" key="2">
    <source>
        <dbReference type="SAM" id="Phobius"/>
    </source>
</evidence>
<evidence type="ECO:0000256" key="1">
    <source>
        <dbReference type="ARBA" id="ARBA00009129"/>
    </source>
</evidence>
<feature type="domain" description="CsbD-like" evidence="3">
    <location>
        <begin position="6"/>
        <end position="55"/>
    </location>
</feature>
<evidence type="ECO:0000313" key="5">
    <source>
        <dbReference type="Proteomes" id="UP000182373"/>
    </source>
</evidence>
<dbReference type="AlphaFoldDB" id="A0AAC9KCJ9"/>
<dbReference type="EMBL" id="CP018191">
    <property type="protein sequence ID" value="APH53528.1"/>
    <property type="molecule type" value="Genomic_DNA"/>
</dbReference>
<keyword evidence="2" id="KW-1133">Transmembrane helix</keyword>
<comment type="similarity">
    <text evidence="1">Belongs to the UPF0337 (CsbD) family.</text>
</comment>
<dbReference type="Gene3D" id="1.10.1470.10">
    <property type="entry name" value="YjbJ"/>
    <property type="match status" value="1"/>
</dbReference>
<reference evidence="5" key="1">
    <citation type="submission" date="2016-11" db="EMBL/GenBank/DDBJ databases">
        <title>Comparative genomic and phenotypic analysis of Granulibacter bethesdensis clinical isolates from patients with chronic granulomatous disease.</title>
        <authorList>
            <person name="Zarember K.A."/>
            <person name="Porcella S.F."/>
            <person name="Chu J."/>
            <person name="Ding L."/>
            <person name="Dahlstrom E."/>
            <person name="Barbian K."/>
            <person name="Martens C."/>
            <person name="Sykora L."/>
            <person name="Kramer S."/>
            <person name="Pettinato A.M."/>
            <person name="Hong H."/>
            <person name="Wald G."/>
            <person name="Berg L.J."/>
            <person name="Rogge L.S."/>
            <person name="Greenberg D.E."/>
            <person name="Falcone E.L."/>
            <person name="Neves J.F."/>
            <person name="Simoes M.J."/>
            <person name="Casal M."/>
            <person name="Rodriguez-Lopez F.C."/>
            <person name="Zelazny A."/>
            <person name="Gallin J.I."/>
            <person name="Holland S.M."/>
        </authorList>
    </citation>
    <scope>NUCLEOTIDE SEQUENCE [LARGE SCALE GENOMIC DNA]</scope>
    <source>
        <strain evidence="5">NIH9.1</strain>
    </source>
</reference>
<dbReference type="InterPro" id="IPR036629">
    <property type="entry name" value="YjbJ_sf"/>
</dbReference>
<dbReference type="RefSeq" id="WP_072571848.1">
    <property type="nucleotide sequence ID" value="NZ_CP018191.1"/>
</dbReference>
<keyword evidence="2" id="KW-0472">Membrane</keyword>
<dbReference type="InterPro" id="IPR008462">
    <property type="entry name" value="CsbD"/>
</dbReference>
<feature type="transmembrane region" description="Helical" evidence="2">
    <location>
        <begin position="121"/>
        <end position="139"/>
    </location>
</feature>
<sequence length="157" mass="16651">MGNRDIDAAVTDLKGKVKDAAGGLTGDTGLQAEGKLDQGISKAKQFAHDTADAVQEGVDHLRDKVNGAEEHARQHAETVTARLRELAETAWEKAADAGGKVYETSVRGGQKLGESLEQKPVLSVALAGVVGYLAAFMIHSPSSPLAPEPPPKRRWLF</sequence>
<name>A0AAC9KCJ9_9PROT</name>
<dbReference type="Proteomes" id="UP000182373">
    <property type="component" value="Chromosome"/>
</dbReference>
<dbReference type="SUPFAM" id="SSF69047">
    <property type="entry name" value="Hypothetical protein YjbJ"/>
    <property type="match status" value="1"/>
</dbReference>
<keyword evidence="2" id="KW-0812">Transmembrane</keyword>
<evidence type="ECO:0000313" key="4">
    <source>
        <dbReference type="EMBL" id="APH53528.1"/>
    </source>
</evidence>